<dbReference type="PIRSF" id="PIRSF028784">
    <property type="entry name" value="MrpF"/>
    <property type="match status" value="1"/>
</dbReference>
<protein>
    <submittedName>
        <fullName evidence="10">Monovalent cation/H+ antiporter complex subunit F</fullName>
    </submittedName>
</protein>
<dbReference type="PANTHER" id="PTHR34702">
    <property type="entry name" value="NA(+)/H(+) ANTIPORTER SUBUNIT F1"/>
    <property type="match status" value="1"/>
</dbReference>
<keyword evidence="8" id="KW-0050">Antiport</keyword>
<reference evidence="10 11" key="1">
    <citation type="submission" date="2024-09" db="EMBL/GenBank/DDBJ databases">
        <authorList>
            <person name="Sun Q."/>
            <person name="Mori K."/>
        </authorList>
    </citation>
    <scope>NUCLEOTIDE SEQUENCE [LARGE SCALE GENOMIC DNA]</scope>
    <source>
        <strain evidence="10 11">CCM 7415</strain>
    </source>
</reference>
<accession>A0ABV6G4X6</accession>
<evidence type="ECO:0000313" key="10">
    <source>
        <dbReference type="EMBL" id="MFC0268713.1"/>
    </source>
</evidence>
<organism evidence="10 11">
    <name type="scientific">Kushneria aurantia</name>
    <dbReference type="NCBI Taxonomy" id="504092"/>
    <lineage>
        <taxon>Bacteria</taxon>
        <taxon>Pseudomonadati</taxon>
        <taxon>Pseudomonadota</taxon>
        <taxon>Gammaproteobacteria</taxon>
        <taxon>Oceanospirillales</taxon>
        <taxon>Halomonadaceae</taxon>
        <taxon>Kushneria</taxon>
    </lineage>
</organism>
<keyword evidence="8" id="KW-0406">Ion transport</keyword>
<dbReference type="Pfam" id="PF04066">
    <property type="entry name" value="MrpF_PhaF"/>
    <property type="match status" value="1"/>
</dbReference>
<dbReference type="InterPro" id="IPR007208">
    <property type="entry name" value="MrpF/PhaF-like"/>
</dbReference>
<keyword evidence="4 8" id="KW-1003">Cell membrane</keyword>
<proteinExistence type="inferred from homology"/>
<feature type="transmembrane region" description="Helical" evidence="9">
    <location>
        <begin position="6"/>
        <end position="25"/>
    </location>
</feature>
<evidence type="ECO:0000256" key="3">
    <source>
        <dbReference type="ARBA" id="ARBA00022448"/>
    </source>
</evidence>
<name>A0ABV6G4X6_9GAMM</name>
<comment type="subcellular location">
    <subcellularLocation>
        <location evidence="1 8">Cell membrane</location>
        <topology evidence="1 8">Multi-pass membrane protein</topology>
    </subcellularLocation>
</comment>
<keyword evidence="5 9" id="KW-0812">Transmembrane</keyword>
<comment type="similarity">
    <text evidence="2 8">Belongs to the CPA3 antiporters (TC 2.A.63) subunit F family.</text>
</comment>
<dbReference type="EMBL" id="JBHLVX010000049">
    <property type="protein sequence ID" value="MFC0268713.1"/>
    <property type="molecule type" value="Genomic_DNA"/>
</dbReference>
<dbReference type="Proteomes" id="UP001589814">
    <property type="component" value="Unassembled WGS sequence"/>
</dbReference>
<dbReference type="PANTHER" id="PTHR34702:SF1">
    <property type="entry name" value="NA(+)_H(+) ANTIPORTER SUBUNIT F"/>
    <property type="match status" value="1"/>
</dbReference>
<evidence type="ECO:0000256" key="7">
    <source>
        <dbReference type="ARBA" id="ARBA00023136"/>
    </source>
</evidence>
<dbReference type="RefSeq" id="WP_019952984.1">
    <property type="nucleotide sequence ID" value="NZ_JBHLVX010000049.1"/>
</dbReference>
<evidence type="ECO:0000256" key="2">
    <source>
        <dbReference type="ARBA" id="ARBA00009212"/>
    </source>
</evidence>
<keyword evidence="3 8" id="KW-0813">Transport</keyword>
<feature type="transmembrane region" description="Helical" evidence="9">
    <location>
        <begin position="59"/>
        <end position="81"/>
    </location>
</feature>
<evidence type="ECO:0000256" key="1">
    <source>
        <dbReference type="ARBA" id="ARBA00004651"/>
    </source>
</evidence>
<keyword evidence="6 9" id="KW-1133">Transmembrane helix</keyword>
<keyword evidence="7 8" id="KW-0472">Membrane</keyword>
<feature type="transmembrane region" description="Helical" evidence="9">
    <location>
        <begin position="34"/>
        <end position="53"/>
    </location>
</feature>
<comment type="caution">
    <text evidence="10">The sequence shown here is derived from an EMBL/GenBank/DDBJ whole genome shotgun (WGS) entry which is preliminary data.</text>
</comment>
<evidence type="ECO:0000313" key="11">
    <source>
        <dbReference type="Proteomes" id="UP001589814"/>
    </source>
</evidence>
<sequence length="89" mass="9805">MQILIYLTFIILAISMLLCFVRLVIGPSLPDRVVALELMSMLIVGIIGTNALYSNETSFLDVAIVVALMSFLATIGFARFLERGGHRDD</sequence>
<evidence type="ECO:0000256" key="5">
    <source>
        <dbReference type="ARBA" id="ARBA00022692"/>
    </source>
</evidence>
<gene>
    <name evidence="10" type="ORF">ACFFHW_12110</name>
</gene>
<evidence type="ECO:0000256" key="4">
    <source>
        <dbReference type="ARBA" id="ARBA00022475"/>
    </source>
</evidence>
<keyword evidence="11" id="KW-1185">Reference proteome</keyword>
<evidence type="ECO:0000256" key="6">
    <source>
        <dbReference type="ARBA" id="ARBA00022989"/>
    </source>
</evidence>
<evidence type="ECO:0000256" key="8">
    <source>
        <dbReference type="PIRNR" id="PIRNR028784"/>
    </source>
</evidence>
<evidence type="ECO:0000256" key="9">
    <source>
        <dbReference type="SAM" id="Phobius"/>
    </source>
</evidence>